<evidence type="ECO:0000256" key="4">
    <source>
        <dbReference type="ARBA" id="ARBA00058118"/>
    </source>
</evidence>
<comment type="similarity">
    <text evidence="1 5">Belongs to the pyrroline-5-carboxylate reductase family.</text>
</comment>
<evidence type="ECO:0000256" key="7">
    <source>
        <dbReference type="PIRSR" id="PIRSR000193-1"/>
    </source>
</evidence>
<reference evidence="10 11" key="1">
    <citation type="journal article" date="2016" name="Nat. Commun.">
        <title>Thousands of microbial genomes shed light on interconnected biogeochemical processes in an aquifer system.</title>
        <authorList>
            <person name="Anantharaman K."/>
            <person name="Brown C.T."/>
            <person name="Hug L.A."/>
            <person name="Sharon I."/>
            <person name="Castelle C.J."/>
            <person name="Probst A.J."/>
            <person name="Thomas B.C."/>
            <person name="Singh A."/>
            <person name="Wilkins M.J."/>
            <person name="Karaoz U."/>
            <person name="Brodie E.L."/>
            <person name="Williams K.H."/>
            <person name="Hubbard S.S."/>
            <person name="Banfield J.F."/>
        </authorList>
    </citation>
    <scope>NUCLEOTIDE SEQUENCE [LARGE SCALE GENOMIC DNA]</scope>
</reference>
<keyword evidence="5" id="KW-0641">Proline biosynthesis</keyword>
<dbReference type="PIRSF" id="PIRSF000193">
    <property type="entry name" value="Pyrrol-5-carb_rd"/>
    <property type="match status" value="1"/>
</dbReference>
<dbReference type="EC" id="1.5.1.2" evidence="5 6"/>
<protein>
    <recommendedName>
        <fullName evidence="5 6">Pyrroline-5-carboxylate reductase</fullName>
        <shortName evidence="5">P5C reductase</shortName>
        <shortName evidence="5">P5CR</shortName>
        <ecNumber evidence="5 6">1.5.1.2</ecNumber>
    </recommendedName>
    <alternativeName>
        <fullName evidence="5">PCA reductase</fullName>
    </alternativeName>
</protein>
<dbReference type="SUPFAM" id="SSF51735">
    <property type="entry name" value="NAD(P)-binding Rossmann-fold domains"/>
    <property type="match status" value="1"/>
</dbReference>
<comment type="function">
    <text evidence="4 5">Catalyzes the reduction of 1-pyrroline-5-carboxylate (PCA) to L-proline.</text>
</comment>
<keyword evidence="5" id="KW-0028">Amino-acid biosynthesis</keyword>
<dbReference type="InterPro" id="IPR029036">
    <property type="entry name" value="P5CR_dimer"/>
</dbReference>
<feature type="domain" description="Pyrroline-5-carboxylate reductase dimerisation" evidence="9">
    <location>
        <begin position="159"/>
        <end position="261"/>
    </location>
</feature>
<dbReference type="InterPro" id="IPR036291">
    <property type="entry name" value="NAD(P)-bd_dom_sf"/>
</dbReference>
<comment type="catalytic activity">
    <reaction evidence="5">
        <text>L-proline + NADP(+) = (S)-1-pyrroline-5-carboxylate + NADPH + 2 H(+)</text>
        <dbReference type="Rhea" id="RHEA:14109"/>
        <dbReference type="ChEBI" id="CHEBI:15378"/>
        <dbReference type="ChEBI" id="CHEBI:17388"/>
        <dbReference type="ChEBI" id="CHEBI:57783"/>
        <dbReference type="ChEBI" id="CHEBI:58349"/>
        <dbReference type="ChEBI" id="CHEBI:60039"/>
        <dbReference type="EC" id="1.5.1.2"/>
    </reaction>
</comment>
<evidence type="ECO:0000256" key="1">
    <source>
        <dbReference type="ARBA" id="ARBA00005525"/>
    </source>
</evidence>
<dbReference type="PANTHER" id="PTHR11645:SF0">
    <property type="entry name" value="PYRROLINE-5-CARBOXYLATE REDUCTASE 3"/>
    <property type="match status" value="1"/>
</dbReference>
<evidence type="ECO:0000259" key="9">
    <source>
        <dbReference type="Pfam" id="PF14748"/>
    </source>
</evidence>
<dbReference type="Pfam" id="PF03807">
    <property type="entry name" value="F420_oxidored"/>
    <property type="match status" value="1"/>
</dbReference>
<dbReference type="Pfam" id="PF14748">
    <property type="entry name" value="P5CR_dimer"/>
    <property type="match status" value="1"/>
</dbReference>
<comment type="caution">
    <text evidence="10">The sequence shown here is derived from an EMBL/GenBank/DDBJ whole genome shotgun (WGS) entry which is preliminary data.</text>
</comment>
<feature type="binding site" evidence="7">
    <location>
        <begin position="64"/>
        <end position="67"/>
    </location>
    <ligand>
        <name>NADP(+)</name>
        <dbReference type="ChEBI" id="CHEBI:58349"/>
    </ligand>
</feature>
<accession>A0A1F4R4L1</accession>
<feature type="binding site" evidence="7">
    <location>
        <position position="51"/>
    </location>
    <ligand>
        <name>NADPH</name>
        <dbReference type="ChEBI" id="CHEBI:57783"/>
    </ligand>
</feature>
<comment type="pathway">
    <text evidence="5">Amino-acid biosynthesis; L-proline biosynthesis; L-proline from L-glutamate 5-semialdehyde: step 1/1.</text>
</comment>
<dbReference type="Gene3D" id="3.40.50.720">
    <property type="entry name" value="NAD(P)-binding Rossmann-like Domain"/>
    <property type="match status" value="1"/>
</dbReference>
<dbReference type="HAMAP" id="MF_01925">
    <property type="entry name" value="P5C_reductase"/>
    <property type="match status" value="1"/>
</dbReference>
<proteinExistence type="inferred from homology"/>
<keyword evidence="3 5" id="KW-0560">Oxidoreductase</keyword>
<evidence type="ECO:0000313" key="11">
    <source>
        <dbReference type="Proteomes" id="UP000176938"/>
    </source>
</evidence>
<evidence type="ECO:0000259" key="8">
    <source>
        <dbReference type="Pfam" id="PF03807"/>
    </source>
</evidence>
<evidence type="ECO:0000256" key="5">
    <source>
        <dbReference type="HAMAP-Rule" id="MF_01925"/>
    </source>
</evidence>
<sequence>MTIIAFVGAGKMAEAIISKLDLPSNIMAADVSKRRLGYLKKKYKIGLAKDNQEAFAKGEIVVLAVKPQGVGVVVAELAPQLGKTKQVLPLLVSIVAGIPLGYLRKKLPGLPIIRAMPNNPCLVGMGITALAKDNLVSGRQYKKVEAIFKAVGKVIGVPEKWMDAVTGLSGSGPAFVYETIDALIGGGVAAGLPRAIATKLAVQTVLGAATTVKKTGKSPKELREMVASKGGTTVEGLKIIKKARVKQALSRAVVAAANKSKIISKKWTS</sequence>
<dbReference type="GO" id="GO:0005737">
    <property type="term" value="C:cytoplasm"/>
    <property type="evidence" value="ECO:0007669"/>
    <property type="project" value="UniProtKB-SubCell"/>
</dbReference>
<dbReference type="EMBL" id="METP01000059">
    <property type="protein sequence ID" value="OGC03205.1"/>
    <property type="molecule type" value="Genomic_DNA"/>
</dbReference>
<dbReference type="GO" id="GO:0004735">
    <property type="term" value="F:pyrroline-5-carboxylate reductase activity"/>
    <property type="evidence" value="ECO:0007669"/>
    <property type="project" value="UniProtKB-UniRule"/>
</dbReference>
<dbReference type="InterPro" id="IPR008927">
    <property type="entry name" value="6-PGluconate_DH-like_C_sf"/>
</dbReference>
<dbReference type="Gene3D" id="1.10.3730.10">
    <property type="entry name" value="ProC C-terminal domain-like"/>
    <property type="match status" value="1"/>
</dbReference>
<evidence type="ECO:0000256" key="2">
    <source>
        <dbReference type="ARBA" id="ARBA00022857"/>
    </source>
</evidence>
<feature type="domain" description="Pyrroline-5-carboxylate reductase catalytic N-terminal" evidence="8">
    <location>
        <begin position="4"/>
        <end position="87"/>
    </location>
</feature>
<evidence type="ECO:0000313" key="10">
    <source>
        <dbReference type="EMBL" id="OGC03205.1"/>
    </source>
</evidence>
<organism evidence="10 11">
    <name type="scientific">candidate division WOR-1 bacterium RIFCSPLOWO2_02_FULL_46_20</name>
    <dbReference type="NCBI Taxonomy" id="1802567"/>
    <lineage>
        <taxon>Bacteria</taxon>
        <taxon>Bacillati</taxon>
        <taxon>Saganbacteria</taxon>
    </lineage>
</organism>
<comment type="catalytic activity">
    <reaction evidence="5">
        <text>L-proline + NAD(+) = (S)-1-pyrroline-5-carboxylate + NADH + 2 H(+)</text>
        <dbReference type="Rhea" id="RHEA:14105"/>
        <dbReference type="ChEBI" id="CHEBI:15378"/>
        <dbReference type="ChEBI" id="CHEBI:17388"/>
        <dbReference type="ChEBI" id="CHEBI:57540"/>
        <dbReference type="ChEBI" id="CHEBI:57945"/>
        <dbReference type="ChEBI" id="CHEBI:60039"/>
        <dbReference type="EC" id="1.5.1.2"/>
    </reaction>
</comment>
<gene>
    <name evidence="5" type="primary">proC</name>
    <name evidence="10" type="ORF">A3H38_00335</name>
</gene>
<keyword evidence="5" id="KW-0963">Cytoplasm</keyword>
<dbReference type="PANTHER" id="PTHR11645">
    <property type="entry name" value="PYRROLINE-5-CARBOXYLATE REDUCTASE"/>
    <property type="match status" value="1"/>
</dbReference>
<dbReference type="SUPFAM" id="SSF48179">
    <property type="entry name" value="6-phosphogluconate dehydrogenase C-terminal domain-like"/>
    <property type="match status" value="1"/>
</dbReference>
<name>A0A1F4R4L1_UNCSA</name>
<dbReference type="Proteomes" id="UP000176938">
    <property type="component" value="Unassembled WGS sequence"/>
</dbReference>
<dbReference type="NCBIfam" id="TIGR00112">
    <property type="entry name" value="proC"/>
    <property type="match status" value="1"/>
</dbReference>
<dbReference type="FunFam" id="1.10.3730.10:FF:000001">
    <property type="entry name" value="Pyrroline-5-carboxylate reductase"/>
    <property type="match status" value="1"/>
</dbReference>
<evidence type="ECO:0000256" key="3">
    <source>
        <dbReference type="ARBA" id="ARBA00023002"/>
    </source>
</evidence>
<keyword evidence="2 5" id="KW-0521">NADP</keyword>
<dbReference type="InterPro" id="IPR000304">
    <property type="entry name" value="Pyrroline-COOH_reductase"/>
</dbReference>
<evidence type="ECO:0000256" key="6">
    <source>
        <dbReference type="NCBIfam" id="TIGR00112"/>
    </source>
</evidence>
<dbReference type="InterPro" id="IPR028939">
    <property type="entry name" value="P5C_Rdtase_cat_N"/>
</dbReference>
<dbReference type="AlphaFoldDB" id="A0A1F4R4L1"/>
<dbReference type="GO" id="GO:0055129">
    <property type="term" value="P:L-proline biosynthetic process"/>
    <property type="evidence" value="ECO:0007669"/>
    <property type="project" value="UniProtKB-UniRule"/>
</dbReference>
<comment type="subcellular location">
    <subcellularLocation>
        <location evidence="5">Cytoplasm</location>
    </subcellularLocation>
</comment>
<dbReference type="UniPathway" id="UPA00098">
    <property type="reaction ID" value="UER00361"/>
</dbReference>